<keyword evidence="5" id="KW-1185">Reference proteome</keyword>
<proteinExistence type="predicted"/>
<evidence type="ECO:0000313" key="5">
    <source>
        <dbReference type="Proteomes" id="UP000563094"/>
    </source>
</evidence>
<dbReference type="InterPro" id="IPR002509">
    <property type="entry name" value="NODB_dom"/>
</dbReference>
<dbReference type="GO" id="GO:0016810">
    <property type="term" value="F:hydrolase activity, acting on carbon-nitrogen (but not peptide) bonds"/>
    <property type="evidence" value="ECO:0007669"/>
    <property type="project" value="InterPro"/>
</dbReference>
<dbReference type="EMBL" id="JACJIQ010000001">
    <property type="protein sequence ID" value="MBA9075360.1"/>
    <property type="molecule type" value="Genomic_DNA"/>
</dbReference>
<dbReference type="InterPro" id="IPR051398">
    <property type="entry name" value="Polysacch_Deacetylase"/>
</dbReference>
<feature type="domain" description="NodB homology" evidence="3">
    <location>
        <begin position="29"/>
        <end position="246"/>
    </location>
</feature>
<sequence>MIFRKTLLFLFCCLSLSVAEAQHWNQKKCAVVLTYDDALDVHLDNVIPVLDSLHLKGTFYLTAGARAFTQRLPEWKKVAANQHELANHTLFHPCDGSLPGRNFVSEYDLSKYSMRRLIDELRMTNTVLEAIDGKKERTFAYPCGDAKLNGVSYLDQMKGEFVAARGVHNELVPFAPRDLYTIGCYSGNGQTGQELIDLVKKAMQSNSLIVFLFHGVGGGHGLNVSNEAHRQLAQFLKQHEKEIWTTTFLEAAQHLKTAGAVKK</sequence>
<feature type="chain" id="PRO_5032698208" evidence="2">
    <location>
        <begin position="22"/>
        <end position="263"/>
    </location>
</feature>
<reference evidence="4 5" key="1">
    <citation type="submission" date="2020-08" db="EMBL/GenBank/DDBJ databases">
        <title>Genomic Encyclopedia of Type Strains, Phase IV (KMG-IV): sequencing the most valuable type-strain genomes for metagenomic binning, comparative biology and taxonomic classification.</title>
        <authorList>
            <person name="Goeker M."/>
        </authorList>
    </citation>
    <scope>NUCLEOTIDE SEQUENCE [LARGE SCALE GENOMIC DNA]</scope>
    <source>
        <strain evidence="4 5">DSM 29854</strain>
    </source>
</reference>
<dbReference type="AlphaFoldDB" id="A0A839GAP4"/>
<dbReference type="SUPFAM" id="SSF88713">
    <property type="entry name" value="Glycoside hydrolase/deacetylase"/>
    <property type="match status" value="1"/>
</dbReference>
<dbReference type="GO" id="GO:0005975">
    <property type="term" value="P:carbohydrate metabolic process"/>
    <property type="evidence" value="ECO:0007669"/>
    <property type="project" value="InterPro"/>
</dbReference>
<dbReference type="PANTHER" id="PTHR34216:SF11">
    <property type="entry name" value="CHITOOLIGOSACCHARIDE DEACETYLASE"/>
    <property type="match status" value="1"/>
</dbReference>
<evidence type="ECO:0000313" key="4">
    <source>
        <dbReference type="EMBL" id="MBA9075360.1"/>
    </source>
</evidence>
<protein>
    <submittedName>
        <fullName evidence="4">Peptidoglycan/xylan/chitin deacetylase (PgdA/CDA1 family)</fullName>
    </submittedName>
</protein>
<keyword evidence="1 2" id="KW-0732">Signal</keyword>
<evidence type="ECO:0000256" key="2">
    <source>
        <dbReference type="SAM" id="SignalP"/>
    </source>
</evidence>
<dbReference type="InterPro" id="IPR011330">
    <property type="entry name" value="Glyco_hydro/deAcase_b/a-brl"/>
</dbReference>
<evidence type="ECO:0000259" key="3">
    <source>
        <dbReference type="PROSITE" id="PS51677"/>
    </source>
</evidence>
<dbReference type="Gene3D" id="3.20.20.370">
    <property type="entry name" value="Glycoside hydrolase/deacetylase"/>
    <property type="match status" value="1"/>
</dbReference>
<gene>
    <name evidence="4" type="ORF">FHS90_000057</name>
</gene>
<dbReference type="RefSeq" id="WP_066836180.1">
    <property type="nucleotide sequence ID" value="NZ_JACJIQ010000001.1"/>
</dbReference>
<dbReference type="Pfam" id="PF01522">
    <property type="entry name" value="Polysacc_deac_1"/>
    <property type="match status" value="1"/>
</dbReference>
<dbReference type="CDD" id="cd10967">
    <property type="entry name" value="CE4_GLA_like_6s"/>
    <property type="match status" value="1"/>
</dbReference>
<dbReference type="PROSITE" id="PS51677">
    <property type="entry name" value="NODB"/>
    <property type="match status" value="1"/>
</dbReference>
<dbReference type="PANTHER" id="PTHR34216">
    <property type="match status" value="1"/>
</dbReference>
<evidence type="ECO:0000256" key="1">
    <source>
        <dbReference type="ARBA" id="ARBA00022729"/>
    </source>
</evidence>
<feature type="signal peptide" evidence="2">
    <location>
        <begin position="1"/>
        <end position="21"/>
    </location>
</feature>
<organism evidence="4 5">
    <name type="scientific">Rufibacter quisquiliarum</name>
    <dbReference type="NCBI Taxonomy" id="1549639"/>
    <lineage>
        <taxon>Bacteria</taxon>
        <taxon>Pseudomonadati</taxon>
        <taxon>Bacteroidota</taxon>
        <taxon>Cytophagia</taxon>
        <taxon>Cytophagales</taxon>
        <taxon>Hymenobacteraceae</taxon>
        <taxon>Rufibacter</taxon>
    </lineage>
</organism>
<dbReference type="Proteomes" id="UP000563094">
    <property type="component" value="Unassembled WGS sequence"/>
</dbReference>
<accession>A0A839GAP4</accession>
<name>A0A839GAP4_9BACT</name>
<comment type="caution">
    <text evidence="4">The sequence shown here is derived from an EMBL/GenBank/DDBJ whole genome shotgun (WGS) entry which is preliminary data.</text>
</comment>